<organism evidence="3 4">
    <name type="scientific">Peptoclostridium litorale DSM 5388</name>
    <dbReference type="NCBI Taxonomy" id="1121324"/>
    <lineage>
        <taxon>Bacteria</taxon>
        <taxon>Bacillati</taxon>
        <taxon>Bacillota</taxon>
        <taxon>Clostridia</taxon>
        <taxon>Peptostreptococcales</taxon>
        <taxon>Peptoclostridiaceae</taxon>
        <taxon>Peptoclostridium</taxon>
    </lineage>
</organism>
<accession>A0A069RIW0</accession>
<dbReference type="OrthoDB" id="9802516at2"/>
<comment type="similarity">
    <text evidence="1 2">Belongs to the UPF0102 family.</text>
</comment>
<dbReference type="CDD" id="cd20736">
    <property type="entry name" value="PoNe_Nuclease"/>
    <property type="match status" value="1"/>
</dbReference>
<dbReference type="NCBIfam" id="TIGR00252">
    <property type="entry name" value="YraN family protein"/>
    <property type="match status" value="1"/>
</dbReference>
<dbReference type="RefSeq" id="WP_038268114.1">
    <property type="nucleotide sequence ID" value="NZ_FSRH01000003.1"/>
</dbReference>
<dbReference type="NCBIfam" id="NF009154">
    <property type="entry name" value="PRK12497.3-3"/>
    <property type="match status" value="1"/>
</dbReference>
<dbReference type="Pfam" id="PF02021">
    <property type="entry name" value="UPF0102"/>
    <property type="match status" value="1"/>
</dbReference>
<evidence type="ECO:0000256" key="2">
    <source>
        <dbReference type="HAMAP-Rule" id="MF_00048"/>
    </source>
</evidence>
<dbReference type="PANTHER" id="PTHR34039">
    <property type="entry name" value="UPF0102 PROTEIN YRAN"/>
    <property type="match status" value="1"/>
</dbReference>
<dbReference type="AlphaFoldDB" id="A0A069RIW0"/>
<dbReference type="InterPro" id="IPR011335">
    <property type="entry name" value="Restrct_endonuc-II-like"/>
</dbReference>
<dbReference type="InterPro" id="IPR011856">
    <property type="entry name" value="tRNA_endonuc-like_dom_sf"/>
</dbReference>
<dbReference type="Gene3D" id="3.40.1350.10">
    <property type="match status" value="1"/>
</dbReference>
<protein>
    <recommendedName>
        <fullName evidence="2">UPF0102 protein CLIT_23c04400</fullName>
    </recommendedName>
</protein>
<dbReference type="HAMAP" id="MF_00048">
    <property type="entry name" value="UPF0102"/>
    <property type="match status" value="1"/>
</dbReference>
<dbReference type="GO" id="GO:0003676">
    <property type="term" value="F:nucleic acid binding"/>
    <property type="evidence" value="ECO:0007669"/>
    <property type="project" value="InterPro"/>
</dbReference>
<name>A0A069RIW0_PEPLI</name>
<dbReference type="eggNOG" id="COG0792">
    <property type="taxonomic scope" value="Bacteria"/>
</dbReference>
<comment type="caution">
    <text evidence="3">The sequence shown here is derived from an EMBL/GenBank/DDBJ whole genome shotgun (WGS) entry which is preliminary data.</text>
</comment>
<evidence type="ECO:0000256" key="1">
    <source>
        <dbReference type="ARBA" id="ARBA00006738"/>
    </source>
</evidence>
<gene>
    <name evidence="3" type="ORF">CLIT_23c04400</name>
</gene>
<dbReference type="Proteomes" id="UP000027946">
    <property type="component" value="Unassembled WGS sequence"/>
</dbReference>
<dbReference type="STRING" id="1121324.CLIT_23c04400"/>
<evidence type="ECO:0000313" key="3">
    <source>
        <dbReference type="EMBL" id="KDR94167.1"/>
    </source>
</evidence>
<evidence type="ECO:0000313" key="4">
    <source>
        <dbReference type="Proteomes" id="UP000027946"/>
    </source>
</evidence>
<dbReference type="PANTHER" id="PTHR34039:SF1">
    <property type="entry name" value="UPF0102 PROTEIN YRAN"/>
    <property type="match status" value="1"/>
</dbReference>
<dbReference type="EMBL" id="JJMM01000026">
    <property type="protein sequence ID" value="KDR94167.1"/>
    <property type="molecule type" value="Genomic_DNA"/>
</dbReference>
<dbReference type="NCBIfam" id="NF009150">
    <property type="entry name" value="PRK12497.1-3"/>
    <property type="match status" value="1"/>
</dbReference>
<dbReference type="SUPFAM" id="SSF52980">
    <property type="entry name" value="Restriction endonuclease-like"/>
    <property type="match status" value="1"/>
</dbReference>
<dbReference type="InterPro" id="IPR003509">
    <property type="entry name" value="UPF0102_YraN-like"/>
</dbReference>
<sequence>MNSNVEIGRVGEDIAEYFLSKKGYKIIERNYRKRFGEIDIIASDRGCIVFVEVKTRSSIQFGYPAQAVDHRKIKKIMQTANCYIAQEGIFDEEIRFDVIEVYIAQKKINHIEGAF</sequence>
<proteinExistence type="inferred from homology"/>
<reference evidence="3 4" key="1">
    <citation type="submission" date="2014-03" db="EMBL/GenBank/DDBJ databases">
        <title>Genome sequence of Clostridium litorale W6, DSM 5388.</title>
        <authorList>
            <person name="Poehlein A."/>
            <person name="Jagirdar A."/>
            <person name="Khonsari B."/>
            <person name="Chibani C.M."/>
            <person name="Gutierrez Gutierrez D.A."/>
            <person name="Davydova E."/>
            <person name="Alghaithi H.S."/>
            <person name="Nair K.P."/>
            <person name="Dhamotharan K."/>
            <person name="Chandran L."/>
            <person name="G W."/>
            <person name="Daniel R."/>
        </authorList>
    </citation>
    <scope>NUCLEOTIDE SEQUENCE [LARGE SCALE GENOMIC DNA]</scope>
    <source>
        <strain evidence="3 4">W6</strain>
    </source>
</reference>
<keyword evidence="4" id="KW-1185">Reference proteome</keyword>